<name>A0A3N9TF12_9VIBR</name>
<evidence type="ECO:0000313" key="2">
    <source>
        <dbReference type="EMBL" id="RQW62620.1"/>
    </source>
</evidence>
<sequence length="110" mass="12451">MIDQLLASLRHYADVRQDEIKKGIHSKQFATSLVQSYAESMANALTIVGKDTYINTIQHEADRLCKQIDSDFEAKVSLHKAIDNEHPAFTHFEPKSNAQAKQNNRQRLAG</sequence>
<dbReference type="Proteomes" id="UP000281112">
    <property type="component" value="Unassembled WGS sequence"/>
</dbReference>
<proteinExistence type="predicted"/>
<feature type="compositionally biased region" description="Polar residues" evidence="1">
    <location>
        <begin position="96"/>
        <end position="110"/>
    </location>
</feature>
<reference evidence="2 3" key="1">
    <citation type="submission" date="2018-11" db="EMBL/GenBank/DDBJ databases">
        <title>Vibrio LJC006 sp. nov., isolated from seawater during the bloom of the enteromorpha.</title>
        <authorList>
            <person name="Liang J."/>
        </authorList>
    </citation>
    <scope>NUCLEOTIDE SEQUENCE [LARGE SCALE GENOMIC DNA]</scope>
    <source>
        <strain evidence="2 3">LJC006</strain>
    </source>
</reference>
<feature type="region of interest" description="Disordered" evidence="1">
    <location>
        <begin position="87"/>
        <end position="110"/>
    </location>
</feature>
<keyword evidence="3" id="KW-1185">Reference proteome</keyword>
<dbReference type="AlphaFoldDB" id="A0A3N9TF12"/>
<organism evidence="2 3">
    <name type="scientific">Vibrio viridaestus</name>
    <dbReference type="NCBI Taxonomy" id="2487322"/>
    <lineage>
        <taxon>Bacteria</taxon>
        <taxon>Pseudomonadati</taxon>
        <taxon>Pseudomonadota</taxon>
        <taxon>Gammaproteobacteria</taxon>
        <taxon>Vibrionales</taxon>
        <taxon>Vibrionaceae</taxon>
        <taxon>Vibrio</taxon>
    </lineage>
</organism>
<accession>A0A3N9TF12</accession>
<dbReference type="OrthoDB" id="5904275at2"/>
<comment type="caution">
    <text evidence="2">The sequence shown here is derived from an EMBL/GenBank/DDBJ whole genome shotgun (WGS) entry which is preliminary data.</text>
</comment>
<gene>
    <name evidence="2" type="ORF">EES38_12915</name>
</gene>
<dbReference type="EMBL" id="RJVQ01000005">
    <property type="protein sequence ID" value="RQW62620.1"/>
    <property type="molecule type" value="Genomic_DNA"/>
</dbReference>
<evidence type="ECO:0000313" key="3">
    <source>
        <dbReference type="Proteomes" id="UP000281112"/>
    </source>
</evidence>
<protein>
    <submittedName>
        <fullName evidence="2">Uncharacterized protein</fullName>
    </submittedName>
</protein>
<dbReference type="RefSeq" id="WP_124937614.1">
    <property type="nucleotide sequence ID" value="NZ_RJVQ01000005.1"/>
</dbReference>
<evidence type="ECO:0000256" key="1">
    <source>
        <dbReference type="SAM" id="MobiDB-lite"/>
    </source>
</evidence>